<organism evidence="2 3">
    <name type="scientific">Lysobacter enzymogenes</name>
    <dbReference type="NCBI Taxonomy" id="69"/>
    <lineage>
        <taxon>Bacteria</taxon>
        <taxon>Pseudomonadati</taxon>
        <taxon>Pseudomonadota</taxon>
        <taxon>Gammaproteobacteria</taxon>
        <taxon>Lysobacterales</taxon>
        <taxon>Lysobacteraceae</taxon>
        <taxon>Lysobacter</taxon>
    </lineage>
</organism>
<feature type="region of interest" description="Disordered" evidence="1">
    <location>
        <begin position="57"/>
        <end position="80"/>
    </location>
</feature>
<evidence type="ECO:0000313" key="2">
    <source>
        <dbReference type="EMBL" id="ROU08594.1"/>
    </source>
</evidence>
<reference evidence="2 3" key="1">
    <citation type="submission" date="2018-10" db="EMBL/GenBank/DDBJ databases">
        <title>The genome of Lysobacter enzymogenes OH11.</title>
        <authorList>
            <person name="Liu F."/>
            <person name="Zhao Y."/>
            <person name="Qian G."/>
            <person name="Chen Y."/>
            <person name="Xu H."/>
        </authorList>
    </citation>
    <scope>NUCLEOTIDE SEQUENCE [LARGE SCALE GENOMIC DNA]</scope>
    <source>
        <strain evidence="2 3">OH11</strain>
    </source>
</reference>
<dbReference type="AlphaFoldDB" id="A0A3N2RMG7"/>
<gene>
    <name evidence="2" type="ORF">D9T17_03710</name>
</gene>
<evidence type="ECO:0000256" key="1">
    <source>
        <dbReference type="SAM" id="MobiDB-lite"/>
    </source>
</evidence>
<sequence>MSDTSRGIIATSSGVSGRPIAAMCESWHNCINANSPSTAFAAQRLPPSHRAALSTASAAIQSGRRRASLPAPPIHCCRRSSSRNRAVAAAVASSRLAIRRRRVGPGRKAGMGASDGRSGTQRDMRAAARRDEAANARPSQTVAR</sequence>
<evidence type="ECO:0000313" key="3">
    <source>
        <dbReference type="Proteomes" id="UP000275910"/>
    </source>
</evidence>
<name>A0A3N2RMG7_LYSEN</name>
<feature type="region of interest" description="Disordered" evidence="1">
    <location>
        <begin position="98"/>
        <end position="144"/>
    </location>
</feature>
<feature type="compositionally biased region" description="Basic and acidic residues" evidence="1">
    <location>
        <begin position="120"/>
        <end position="134"/>
    </location>
</feature>
<comment type="caution">
    <text evidence="2">The sequence shown here is derived from an EMBL/GenBank/DDBJ whole genome shotgun (WGS) entry which is preliminary data.</text>
</comment>
<dbReference type="EMBL" id="RCTY01000011">
    <property type="protein sequence ID" value="ROU08594.1"/>
    <property type="molecule type" value="Genomic_DNA"/>
</dbReference>
<accession>A0A3N2RMG7</accession>
<dbReference type="Proteomes" id="UP000275910">
    <property type="component" value="Unassembled WGS sequence"/>
</dbReference>
<protein>
    <submittedName>
        <fullName evidence="2">Uncharacterized protein</fullName>
    </submittedName>
</protein>
<proteinExistence type="predicted"/>